<dbReference type="EMBL" id="JAUNQW010000013">
    <property type="protein sequence ID" value="MDO5457506.1"/>
    <property type="molecule type" value="Genomic_DNA"/>
</dbReference>
<comment type="caution">
    <text evidence="3">The sequence shown here is derived from an EMBL/GenBank/DDBJ whole genome shotgun (WGS) entry which is preliminary data.</text>
</comment>
<dbReference type="InterPro" id="IPR035901">
    <property type="entry name" value="GIY-YIG_endonuc_sf"/>
</dbReference>
<dbReference type="SUPFAM" id="SSF82771">
    <property type="entry name" value="GIY-YIG endonuclease"/>
    <property type="match status" value="1"/>
</dbReference>
<dbReference type="Pfam" id="PF01541">
    <property type="entry name" value="GIY-YIG"/>
    <property type="match status" value="1"/>
</dbReference>
<proteinExistence type="inferred from homology"/>
<protein>
    <submittedName>
        <fullName evidence="3">GIY-YIG nuclease family protein</fullName>
    </submittedName>
</protein>
<reference evidence="3" key="1">
    <citation type="submission" date="2023-07" db="EMBL/GenBank/DDBJ databases">
        <title>Between Cages and Wild: Unraveling the Impact of Captivity on Animal Microbiomes and Antimicrobial Resistance.</title>
        <authorList>
            <person name="Schmartz G.P."/>
            <person name="Rehner J."/>
            <person name="Schuff M.J."/>
            <person name="Becker S.L."/>
            <person name="Kravczyk M."/>
            <person name="Gurevich A."/>
            <person name="Francke R."/>
            <person name="Mueller R."/>
            <person name="Keller V."/>
            <person name="Keller A."/>
        </authorList>
    </citation>
    <scope>NUCLEOTIDE SEQUENCE</scope>
    <source>
        <strain evidence="3">S39M_St_73</strain>
    </source>
</reference>
<gene>
    <name evidence="3" type="ORF">Q4F26_04095</name>
</gene>
<feature type="domain" description="GIY-YIG" evidence="2">
    <location>
        <begin position="3"/>
        <end position="80"/>
    </location>
</feature>
<keyword evidence="4" id="KW-1185">Reference proteome</keyword>
<sequence length="114" mass="13488">MGKYSYFYILYCRDNSLYGGYTTDLARRLKEHNSGKGAKYTRPRKRRPAKYLYAEAYETKSEAMRAEYAFKALTRQDKEIYLSNCGISQPYNKFNETVINYNPKEDHHAKSEKL</sequence>
<dbReference type="Gene3D" id="3.40.1440.10">
    <property type="entry name" value="GIY-YIG endonuclease"/>
    <property type="match status" value="1"/>
</dbReference>
<evidence type="ECO:0000259" key="2">
    <source>
        <dbReference type="PROSITE" id="PS50164"/>
    </source>
</evidence>
<dbReference type="Proteomes" id="UP001171751">
    <property type="component" value="Unassembled WGS sequence"/>
</dbReference>
<name>A0AA43UCN3_9LACT</name>
<accession>A0AA43UCN3</accession>
<evidence type="ECO:0000313" key="3">
    <source>
        <dbReference type="EMBL" id="MDO5457506.1"/>
    </source>
</evidence>
<dbReference type="PANTHER" id="PTHR34477">
    <property type="entry name" value="UPF0213 PROTEIN YHBQ"/>
    <property type="match status" value="1"/>
</dbReference>
<comment type="similarity">
    <text evidence="1">Belongs to the UPF0213 family.</text>
</comment>
<dbReference type="InterPro" id="IPR050190">
    <property type="entry name" value="UPF0213_domain"/>
</dbReference>
<dbReference type="PROSITE" id="PS50164">
    <property type="entry name" value="GIY_YIG"/>
    <property type="match status" value="1"/>
</dbReference>
<dbReference type="PANTHER" id="PTHR34477:SF1">
    <property type="entry name" value="UPF0213 PROTEIN YHBQ"/>
    <property type="match status" value="1"/>
</dbReference>
<dbReference type="AlphaFoldDB" id="A0AA43UCN3"/>
<dbReference type="CDD" id="cd10456">
    <property type="entry name" value="GIY-YIG_UPF0213"/>
    <property type="match status" value="1"/>
</dbReference>
<evidence type="ECO:0000313" key="4">
    <source>
        <dbReference type="Proteomes" id="UP001171751"/>
    </source>
</evidence>
<evidence type="ECO:0000256" key="1">
    <source>
        <dbReference type="ARBA" id="ARBA00007435"/>
    </source>
</evidence>
<dbReference type="SMART" id="SM00465">
    <property type="entry name" value="GIYc"/>
    <property type="match status" value="1"/>
</dbReference>
<dbReference type="InterPro" id="IPR000305">
    <property type="entry name" value="GIY-YIG_endonuc"/>
</dbReference>
<organism evidence="3 4">
    <name type="scientific">Atopococcus tabaci</name>
    <dbReference type="NCBI Taxonomy" id="269774"/>
    <lineage>
        <taxon>Bacteria</taxon>
        <taxon>Bacillati</taxon>
        <taxon>Bacillota</taxon>
        <taxon>Bacilli</taxon>
        <taxon>Lactobacillales</taxon>
        <taxon>Carnobacteriaceae</taxon>
        <taxon>Atopococcus</taxon>
    </lineage>
</organism>